<dbReference type="Pfam" id="PF06314">
    <property type="entry name" value="ADC"/>
    <property type="match status" value="1"/>
</dbReference>
<keyword evidence="2" id="KW-1185">Reference proteome</keyword>
<dbReference type="InterPro" id="IPR010451">
    <property type="entry name" value="Acetoacetate_decarboxylase"/>
</dbReference>
<dbReference type="AlphaFoldDB" id="A0A4R2K6B4"/>
<dbReference type="RefSeq" id="WP_132248000.1">
    <property type="nucleotide sequence ID" value="NZ_SLWV01000039.1"/>
</dbReference>
<proteinExistence type="predicted"/>
<protein>
    <submittedName>
        <fullName evidence="1">Acetoacetate decarboxylase</fullName>
    </submittedName>
</protein>
<dbReference type="Gene3D" id="2.40.400.10">
    <property type="entry name" value="Acetoacetate decarboxylase-like"/>
    <property type="match status" value="1"/>
</dbReference>
<dbReference type="OrthoDB" id="1950454at2"/>
<dbReference type="SUPFAM" id="SSF160104">
    <property type="entry name" value="Acetoacetate decarboxylase-like"/>
    <property type="match status" value="1"/>
</dbReference>
<dbReference type="InterPro" id="IPR023375">
    <property type="entry name" value="ADC_dom_sf"/>
</dbReference>
<evidence type="ECO:0000313" key="1">
    <source>
        <dbReference type="EMBL" id="TCO68801.1"/>
    </source>
</evidence>
<sequence length="263" mass="29205">MIKGYTLPRTPLGKSSLVPNPPWHYVGNAIAVEYKVNEDIAASFLPEGLELSSAQCAVYFIEWQYASETGEEYLDPVCSQYRETIVLLSASYNGSPVAYCPFIWVDQDKALMRGLIQGWPKQLGETWITRPYDLSSKAAPVVGEGGKFGTALSTNGRRLIEAKITLEEKTNSFPSPTFAGAVLLRHFPELVKSKHDKPAVHELVQLKSRDVKVSPIWKGQASLNIFDHPYTELPALSPTSIIAGYRFSVALTVDDLYPLRDLK</sequence>
<dbReference type="GO" id="GO:0016829">
    <property type="term" value="F:lyase activity"/>
    <property type="evidence" value="ECO:0007669"/>
    <property type="project" value="InterPro"/>
</dbReference>
<organism evidence="1 2">
    <name type="scientific">Marinisporobacter balticus</name>
    <dbReference type="NCBI Taxonomy" id="2018667"/>
    <lineage>
        <taxon>Bacteria</taxon>
        <taxon>Bacillati</taxon>
        <taxon>Bacillota</taxon>
        <taxon>Clostridia</taxon>
        <taxon>Peptostreptococcales</taxon>
        <taxon>Thermotaleaceae</taxon>
        <taxon>Marinisporobacter</taxon>
    </lineage>
</organism>
<dbReference type="EMBL" id="SLWV01000039">
    <property type="protein sequence ID" value="TCO68801.1"/>
    <property type="molecule type" value="Genomic_DNA"/>
</dbReference>
<reference evidence="1 2" key="1">
    <citation type="submission" date="2019-03" db="EMBL/GenBank/DDBJ databases">
        <title>Genomic Encyclopedia of Type Strains, Phase IV (KMG-IV): sequencing the most valuable type-strain genomes for metagenomic binning, comparative biology and taxonomic classification.</title>
        <authorList>
            <person name="Goeker M."/>
        </authorList>
    </citation>
    <scope>NUCLEOTIDE SEQUENCE [LARGE SCALE GENOMIC DNA]</scope>
    <source>
        <strain evidence="1 2">DSM 102940</strain>
    </source>
</reference>
<accession>A0A4R2K6B4</accession>
<comment type="caution">
    <text evidence="1">The sequence shown here is derived from an EMBL/GenBank/DDBJ whole genome shotgun (WGS) entry which is preliminary data.</text>
</comment>
<evidence type="ECO:0000313" key="2">
    <source>
        <dbReference type="Proteomes" id="UP000294919"/>
    </source>
</evidence>
<dbReference type="Proteomes" id="UP000294919">
    <property type="component" value="Unassembled WGS sequence"/>
</dbReference>
<gene>
    <name evidence="1" type="ORF">EV214_1394</name>
</gene>
<name>A0A4R2K6B4_9FIRM</name>